<dbReference type="GO" id="GO:0006227">
    <property type="term" value="P:dUDP biosynthetic process"/>
    <property type="evidence" value="ECO:0007669"/>
    <property type="project" value="TreeGrafter"/>
</dbReference>
<organism evidence="15 16">
    <name type="scientific">Halomonas lysinitropha</name>
    <dbReference type="NCBI Taxonomy" id="2607506"/>
    <lineage>
        <taxon>Bacteria</taxon>
        <taxon>Pseudomonadati</taxon>
        <taxon>Pseudomonadota</taxon>
        <taxon>Gammaproteobacteria</taxon>
        <taxon>Oceanospirillales</taxon>
        <taxon>Halomonadaceae</taxon>
        <taxon>Halomonas</taxon>
    </lineage>
</organism>
<keyword evidence="8 12" id="KW-0067">ATP-binding</keyword>
<protein>
    <recommendedName>
        <fullName evidence="3 12">Thymidylate kinase</fullName>
        <ecNumber evidence="2 12">2.7.4.9</ecNumber>
    </recommendedName>
    <alternativeName>
        <fullName evidence="9 12">dTMP kinase</fullName>
    </alternativeName>
</protein>
<dbReference type="GO" id="GO:0005524">
    <property type="term" value="F:ATP binding"/>
    <property type="evidence" value="ECO:0007669"/>
    <property type="project" value="UniProtKB-UniRule"/>
</dbReference>
<feature type="domain" description="Thymidylate kinase-like" evidence="14">
    <location>
        <begin position="61"/>
        <end position="255"/>
    </location>
</feature>
<feature type="region of interest" description="Disordered" evidence="13">
    <location>
        <begin position="1"/>
        <end position="63"/>
    </location>
</feature>
<dbReference type="Proteomes" id="UP000326725">
    <property type="component" value="Unassembled WGS sequence"/>
</dbReference>
<gene>
    <name evidence="12 15" type="primary">tmk</name>
    <name evidence="15" type="ORF">HALO32_02338</name>
</gene>
<feature type="compositionally biased region" description="Basic and acidic residues" evidence="13">
    <location>
        <begin position="1"/>
        <end position="14"/>
    </location>
</feature>
<proteinExistence type="inferred from homology"/>
<dbReference type="SUPFAM" id="SSF52540">
    <property type="entry name" value="P-loop containing nucleoside triphosphate hydrolases"/>
    <property type="match status" value="1"/>
</dbReference>
<keyword evidence="6 12" id="KW-0547">Nucleotide-binding</keyword>
<dbReference type="PANTHER" id="PTHR10344:SF4">
    <property type="entry name" value="UMP-CMP KINASE 2, MITOCHONDRIAL"/>
    <property type="match status" value="1"/>
</dbReference>
<comment type="function">
    <text evidence="11 12">Phosphorylation of dTMP to form dTDP in both de novo and salvage pathways of dTTP synthesis.</text>
</comment>
<evidence type="ECO:0000313" key="15">
    <source>
        <dbReference type="EMBL" id="VVZ96242.1"/>
    </source>
</evidence>
<dbReference type="InterPro" id="IPR027417">
    <property type="entry name" value="P-loop_NTPase"/>
</dbReference>
<evidence type="ECO:0000256" key="5">
    <source>
        <dbReference type="ARBA" id="ARBA00022727"/>
    </source>
</evidence>
<dbReference type="GO" id="GO:0004798">
    <property type="term" value="F:dTMP kinase activity"/>
    <property type="evidence" value="ECO:0007669"/>
    <property type="project" value="UniProtKB-UniRule"/>
</dbReference>
<dbReference type="EC" id="2.7.4.9" evidence="2 12"/>
<dbReference type="PANTHER" id="PTHR10344">
    <property type="entry name" value="THYMIDYLATE KINASE"/>
    <property type="match status" value="1"/>
</dbReference>
<comment type="similarity">
    <text evidence="1 12">Belongs to the thymidylate kinase family.</text>
</comment>
<evidence type="ECO:0000256" key="3">
    <source>
        <dbReference type="ARBA" id="ARBA00017144"/>
    </source>
</evidence>
<dbReference type="CDD" id="cd01672">
    <property type="entry name" value="TMPK"/>
    <property type="match status" value="1"/>
</dbReference>
<comment type="catalytic activity">
    <reaction evidence="10 12">
        <text>dTMP + ATP = dTDP + ADP</text>
        <dbReference type="Rhea" id="RHEA:13517"/>
        <dbReference type="ChEBI" id="CHEBI:30616"/>
        <dbReference type="ChEBI" id="CHEBI:58369"/>
        <dbReference type="ChEBI" id="CHEBI:63528"/>
        <dbReference type="ChEBI" id="CHEBI:456216"/>
        <dbReference type="EC" id="2.7.4.9"/>
    </reaction>
</comment>
<evidence type="ECO:0000256" key="7">
    <source>
        <dbReference type="ARBA" id="ARBA00022777"/>
    </source>
</evidence>
<evidence type="ECO:0000313" key="16">
    <source>
        <dbReference type="Proteomes" id="UP000326725"/>
    </source>
</evidence>
<dbReference type="GO" id="GO:0005829">
    <property type="term" value="C:cytosol"/>
    <property type="evidence" value="ECO:0007669"/>
    <property type="project" value="TreeGrafter"/>
</dbReference>
<dbReference type="InterPro" id="IPR039430">
    <property type="entry name" value="Thymidylate_kin-like_dom"/>
</dbReference>
<evidence type="ECO:0000256" key="2">
    <source>
        <dbReference type="ARBA" id="ARBA00012980"/>
    </source>
</evidence>
<dbReference type="Gene3D" id="3.40.50.300">
    <property type="entry name" value="P-loop containing nucleotide triphosphate hydrolases"/>
    <property type="match status" value="1"/>
</dbReference>
<dbReference type="EMBL" id="CABVOU010000039">
    <property type="protein sequence ID" value="VVZ96242.1"/>
    <property type="molecule type" value="Genomic_DNA"/>
</dbReference>
<accession>A0A5K1IAM8</accession>
<dbReference type="Pfam" id="PF02223">
    <property type="entry name" value="Thymidylate_kin"/>
    <property type="match status" value="1"/>
</dbReference>
<keyword evidence="4 12" id="KW-0808">Transferase</keyword>
<evidence type="ECO:0000256" key="8">
    <source>
        <dbReference type="ARBA" id="ARBA00022840"/>
    </source>
</evidence>
<evidence type="ECO:0000256" key="10">
    <source>
        <dbReference type="ARBA" id="ARBA00048743"/>
    </source>
</evidence>
<evidence type="ECO:0000259" key="14">
    <source>
        <dbReference type="Pfam" id="PF02223"/>
    </source>
</evidence>
<evidence type="ECO:0000256" key="9">
    <source>
        <dbReference type="ARBA" id="ARBA00029962"/>
    </source>
</evidence>
<dbReference type="NCBIfam" id="TIGR00041">
    <property type="entry name" value="DTMP_kinase"/>
    <property type="match status" value="1"/>
</dbReference>
<evidence type="ECO:0000256" key="12">
    <source>
        <dbReference type="HAMAP-Rule" id="MF_00165"/>
    </source>
</evidence>
<dbReference type="InterPro" id="IPR018094">
    <property type="entry name" value="Thymidylate_kinase"/>
</dbReference>
<evidence type="ECO:0000256" key="6">
    <source>
        <dbReference type="ARBA" id="ARBA00022741"/>
    </source>
</evidence>
<dbReference type="GO" id="GO:0006233">
    <property type="term" value="P:dTDP biosynthetic process"/>
    <property type="evidence" value="ECO:0007669"/>
    <property type="project" value="InterPro"/>
</dbReference>
<dbReference type="FunFam" id="3.40.50.300:FF:000225">
    <property type="entry name" value="Thymidylate kinase"/>
    <property type="match status" value="1"/>
</dbReference>
<feature type="binding site" evidence="12">
    <location>
        <begin position="63"/>
        <end position="70"/>
    </location>
    <ligand>
        <name>ATP</name>
        <dbReference type="ChEBI" id="CHEBI:30616"/>
    </ligand>
</feature>
<evidence type="ECO:0000256" key="11">
    <source>
        <dbReference type="ARBA" id="ARBA00057735"/>
    </source>
</evidence>
<evidence type="ECO:0000256" key="4">
    <source>
        <dbReference type="ARBA" id="ARBA00022679"/>
    </source>
</evidence>
<evidence type="ECO:0000256" key="13">
    <source>
        <dbReference type="SAM" id="MobiDB-lite"/>
    </source>
</evidence>
<evidence type="ECO:0000256" key="1">
    <source>
        <dbReference type="ARBA" id="ARBA00009776"/>
    </source>
</evidence>
<keyword evidence="5 12" id="KW-0545">Nucleotide biosynthesis</keyword>
<dbReference type="AlphaFoldDB" id="A0A5K1IAM8"/>
<keyword evidence="7 12" id="KW-0418">Kinase</keyword>
<dbReference type="GO" id="GO:0006235">
    <property type="term" value="P:dTTP biosynthetic process"/>
    <property type="evidence" value="ECO:0007669"/>
    <property type="project" value="UniProtKB-UniRule"/>
</dbReference>
<keyword evidence="16" id="KW-1185">Reference proteome</keyword>
<reference evidence="15 16" key="1">
    <citation type="submission" date="2019-09" db="EMBL/GenBank/DDBJ databases">
        <authorList>
            <person name="Criscuolo A."/>
        </authorList>
    </citation>
    <scope>NUCLEOTIDE SEQUENCE [LARGE SCALE GENOMIC DNA]</scope>
    <source>
        <strain evidence="16">3(2)</strain>
    </source>
</reference>
<feature type="compositionally biased region" description="Basic and acidic residues" evidence="13">
    <location>
        <begin position="42"/>
        <end position="54"/>
    </location>
</feature>
<name>A0A5K1IAM8_9GAMM</name>
<dbReference type="HAMAP" id="MF_00165">
    <property type="entry name" value="Thymidylate_kinase"/>
    <property type="match status" value="1"/>
</dbReference>
<sequence length="268" mass="29233">MCNNDPDRPARDAGYRPQRRSFAREGVGSVHGGIHSASSQAGRRESHERSDNQGKGRFITLEGGEGVGKSTNLALVVDHLRARGHEVVATREPGGTPRAEAIRRLLLDPDGEEPLDPDAELLLVFAARAQHLARVVRPALARGAWVVCDRFTDATYAYQGGGRGIEAARIAELEAFVQQGLEPDLTLLLDMPMAAAQQRLDGRLQDQGGARDRFERERDAFFEAVRRAYLVRAEAAPDRMVVIDAGAGLAAVQAELLARLNERLVAWS</sequence>